<dbReference type="PANTHER" id="PTHR10880:SF15">
    <property type="entry name" value="MSL COMPLEX SUBUNIT 3"/>
    <property type="match status" value="1"/>
</dbReference>
<comment type="subcellular location">
    <subcellularLocation>
        <location evidence="1">Nucleus</location>
    </subcellularLocation>
</comment>
<feature type="region of interest" description="Disordered" evidence="6">
    <location>
        <begin position="286"/>
        <end position="316"/>
    </location>
</feature>
<dbReference type="Pfam" id="PF05712">
    <property type="entry name" value="MRG"/>
    <property type="match status" value="1"/>
</dbReference>
<dbReference type="InterPro" id="IPR026541">
    <property type="entry name" value="MRG_dom"/>
</dbReference>
<feature type="compositionally biased region" description="Basic and acidic residues" evidence="6">
    <location>
        <begin position="304"/>
        <end position="314"/>
    </location>
</feature>
<dbReference type="PANTHER" id="PTHR10880">
    <property type="entry name" value="MORTALITY FACTOR 4-LIKE PROTEIN"/>
    <property type="match status" value="1"/>
</dbReference>
<feature type="compositionally biased region" description="Low complexity" evidence="6">
    <location>
        <begin position="1"/>
        <end position="10"/>
    </location>
</feature>
<keyword evidence="5" id="KW-0539">Nucleus</keyword>
<feature type="region of interest" description="Disordered" evidence="6">
    <location>
        <begin position="210"/>
        <end position="265"/>
    </location>
</feature>
<feature type="region of interest" description="Disordered" evidence="6">
    <location>
        <begin position="154"/>
        <end position="191"/>
    </location>
</feature>
<evidence type="ECO:0000313" key="8">
    <source>
        <dbReference type="EMBL" id="CAG5107092.1"/>
    </source>
</evidence>
<dbReference type="PROSITE" id="PS51640">
    <property type="entry name" value="MRG"/>
    <property type="match status" value="1"/>
</dbReference>
<evidence type="ECO:0000256" key="5">
    <source>
        <dbReference type="ARBA" id="ARBA00023242"/>
    </source>
</evidence>
<name>A0ABN7SXH6_OIKDI</name>
<evidence type="ECO:0000256" key="4">
    <source>
        <dbReference type="ARBA" id="ARBA00023163"/>
    </source>
</evidence>
<feature type="region of interest" description="Disordered" evidence="6">
    <location>
        <begin position="1"/>
        <end position="38"/>
    </location>
</feature>
<dbReference type="Gene3D" id="1.10.274.30">
    <property type="entry name" value="MRG domain"/>
    <property type="match status" value="2"/>
</dbReference>
<evidence type="ECO:0000256" key="3">
    <source>
        <dbReference type="ARBA" id="ARBA00023015"/>
    </source>
</evidence>
<feature type="compositionally biased region" description="Polar residues" evidence="6">
    <location>
        <begin position="154"/>
        <end position="163"/>
    </location>
</feature>
<evidence type="ECO:0000256" key="6">
    <source>
        <dbReference type="SAM" id="MobiDB-lite"/>
    </source>
</evidence>
<keyword evidence="4" id="KW-0804">Transcription</keyword>
<accession>A0ABN7SXH6</accession>
<evidence type="ECO:0000313" key="9">
    <source>
        <dbReference type="Proteomes" id="UP001158576"/>
    </source>
</evidence>
<feature type="compositionally biased region" description="Polar residues" evidence="6">
    <location>
        <begin position="17"/>
        <end position="28"/>
    </location>
</feature>
<evidence type="ECO:0000256" key="1">
    <source>
        <dbReference type="ARBA" id="ARBA00004123"/>
    </source>
</evidence>
<sequence length="426" mass="48865">MRNSSNGNLRSSRKRAPSTSQSEMSSNDDTPEEEFDNTGIPEIALSDRLIYLLENDHIKVEKKRRLLKLPASMNVVQILENYVRHYAANLENTPHVVADHRSDTHLIDRDQYHLELVMEIVDDMRILFDHVLESLLLYSAEKSQCKRLMENATIGNNSSQNQSPEPPKSEEKVFQQPSTSQKKRPRTADAQTVEYTKKWLIRGEDLGKTGIIKDDDGTRRSSRNYTVLQSKGTRGIPTPQKATKAQAEKEEKPKKEAEKRVTRRQQLSTDCCIDLNPKIFVRRTSITTGNKKKDSSKAGTPDTIKSDQSDRANDLDSPLNMIEHLSPNQFSDANEIRKTMSLSNIWKWRMLPIGYKPPVVPPSLIYGAQHLLRLFVVIPDLLRKMRLKRNRRELLTDVLNGLINFLEAYDQDLFQEVAYELVAIDQ</sequence>
<evidence type="ECO:0000256" key="2">
    <source>
        <dbReference type="ARBA" id="ARBA00022853"/>
    </source>
</evidence>
<organism evidence="8 9">
    <name type="scientific">Oikopleura dioica</name>
    <name type="common">Tunicate</name>
    <dbReference type="NCBI Taxonomy" id="34765"/>
    <lineage>
        <taxon>Eukaryota</taxon>
        <taxon>Metazoa</taxon>
        <taxon>Chordata</taxon>
        <taxon>Tunicata</taxon>
        <taxon>Appendicularia</taxon>
        <taxon>Copelata</taxon>
        <taxon>Oikopleuridae</taxon>
        <taxon>Oikopleura</taxon>
    </lineage>
</organism>
<reference evidence="8 9" key="1">
    <citation type="submission" date="2021-04" db="EMBL/GenBank/DDBJ databases">
        <authorList>
            <person name="Bliznina A."/>
        </authorList>
    </citation>
    <scope>NUCLEOTIDE SEQUENCE [LARGE SCALE GENOMIC DNA]</scope>
</reference>
<gene>
    <name evidence="8" type="ORF">OKIOD_LOCUS11907</name>
</gene>
<keyword evidence="2" id="KW-0156">Chromatin regulator</keyword>
<feature type="domain" description="MRG" evidence="7">
    <location>
        <begin position="29"/>
        <end position="420"/>
    </location>
</feature>
<evidence type="ECO:0000259" key="7">
    <source>
        <dbReference type="Pfam" id="PF05712"/>
    </source>
</evidence>
<proteinExistence type="predicted"/>
<protein>
    <submittedName>
        <fullName evidence="8">Oidioi.mRNA.OKI2018_I69.chr1.g3142.t1.cds</fullName>
    </submittedName>
</protein>
<feature type="compositionally biased region" description="Basic and acidic residues" evidence="6">
    <location>
        <begin position="210"/>
        <end position="219"/>
    </location>
</feature>
<dbReference type="InterPro" id="IPR008676">
    <property type="entry name" value="MRG"/>
</dbReference>
<keyword evidence="3" id="KW-0805">Transcription regulation</keyword>
<feature type="compositionally biased region" description="Polar residues" evidence="6">
    <location>
        <begin position="223"/>
        <end position="232"/>
    </location>
</feature>
<dbReference type="EMBL" id="OU015566">
    <property type="protein sequence ID" value="CAG5107092.1"/>
    <property type="molecule type" value="Genomic_DNA"/>
</dbReference>
<feature type="compositionally biased region" description="Basic and acidic residues" evidence="6">
    <location>
        <begin position="246"/>
        <end position="260"/>
    </location>
</feature>
<dbReference type="Proteomes" id="UP001158576">
    <property type="component" value="Chromosome 1"/>
</dbReference>
<keyword evidence="9" id="KW-1185">Reference proteome</keyword>
<dbReference type="InterPro" id="IPR038217">
    <property type="entry name" value="MRG_C_sf"/>
</dbReference>